<evidence type="ECO:0008006" key="3">
    <source>
        <dbReference type="Google" id="ProtNLM"/>
    </source>
</evidence>
<dbReference type="OrthoDB" id="8717392at2"/>
<reference evidence="1 2" key="1">
    <citation type="submission" date="2018-03" db="EMBL/GenBank/DDBJ databases">
        <title>Complete genome sequence of Thauera aromatica, a model organism for studying aromatic compound degradation under denitrifying conditions.</title>
        <authorList>
            <person name="Lo H.-Y."/>
            <person name="Goris T."/>
            <person name="Boll M."/>
            <person name="Mueller J.A."/>
        </authorList>
    </citation>
    <scope>NUCLEOTIDE SEQUENCE [LARGE SCALE GENOMIC DNA]</scope>
    <source>
        <strain evidence="1 2">K172</strain>
    </source>
</reference>
<keyword evidence="2" id="KW-1185">Reference proteome</keyword>
<sequence length="179" mass="19957">MIGEQARQGVDLLFTRAVRASLVMNPSDTIDIAMLPPSHRFEPPESRIVVFTIASYLFRLLTIFHVDADKANVDYFARGDSGRPFFETFGEVGNMCCGAMNRELGRFFPHMGMSTPSVLDRKCLPFIAALDPAYLAHYRIEINRTASLHATLCLCAYGDLDFRVDPAVAEEESGALELF</sequence>
<dbReference type="KEGG" id="tak:Tharo_2531"/>
<accession>A0A2R4BQ10</accession>
<protein>
    <recommendedName>
        <fullName evidence="3">Chemotaxis phosphatase CheX-like domain-containing protein</fullName>
    </recommendedName>
</protein>
<gene>
    <name evidence="1" type="ORF">Tharo_2531</name>
</gene>
<evidence type="ECO:0000313" key="1">
    <source>
        <dbReference type="EMBL" id="AVR89427.1"/>
    </source>
</evidence>
<name>A0A2R4BQ10_THAAR</name>
<evidence type="ECO:0000313" key="2">
    <source>
        <dbReference type="Proteomes" id="UP000241885"/>
    </source>
</evidence>
<dbReference type="Proteomes" id="UP000241885">
    <property type="component" value="Chromosome"/>
</dbReference>
<proteinExistence type="predicted"/>
<dbReference type="EMBL" id="CP028339">
    <property type="protein sequence ID" value="AVR89427.1"/>
    <property type="molecule type" value="Genomic_DNA"/>
</dbReference>
<dbReference type="RefSeq" id="WP_107221553.1">
    <property type="nucleotide sequence ID" value="NZ_CP028339.1"/>
</dbReference>
<organism evidence="1 2">
    <name type="scientific">Thauera aromatica K172</name>
    <dbReference type="NCBI Taxonomy" id="44139"/>
    <lineage>
        <taxon>Bacteria</taxon>
        <taxon>Pseudomonadati</taxon>
        <taxon>Pseudomonadota</taxon>
        <taxon>Betaproteobacteria</taxon>
        <taxon>Rhodocyclales</taxon>
        <taxon>Zoogloeaceae</taxon>
        <taxon>Thauera</taxon>
    </lineage>
</organism>
<dbReference type="AlphaFoldDB" id="A0A2R4BQ10"/>